<dbReference type="Pfam" id="PF03116">
    <property type="entry name" value="NQR2_RnfD_RnfE"/>
    <property type="match status" value="1"/>
</dbReference>
<evidence type="ECO:0000256" key="3">
    <source>
        <dbReference type="ARBA" id="ARBA00022630"/>
    </source>
</evidence>
<dbReference type="RefSeq" id="WP_249332449.1">
    <property type="nucleotide sequence ID" value="NZ_JACRSY010000009.1"/>
</dbReference>
<organism evidence="11 12">
    <name type="scientific">Zhenhengia yiwuensis</name>
    <dbReference type="NCBI Taxonomy" id="2763666"/>
    <lineage>
        <taxon>Bacteria</taxon>
        <taxon>Bacillati</taxon>
        <taxon>Bacillota</taxon>
        <taxon>Clostridia</taxon>
        <taxon>Lachnospirales</taxon>
        <taxon>Lachnospiraceae</taxon>
        <taxon>Zhenhengia</taxon>
    </lineage>
</organism>
<feature type="transmembrane region" description="Helical" evidence="10">
    <location>
        <begin position="95"/>
        <end position="113"/>
    </location>
</feature>
<keyword evidence="1 10" id="KW-0813">Transport</keyword>
<dbReference type="GO" id="GO:0055085">
    <property type="term" value="P:transmembrane transport"/>
    <property type="evidence" value="ECO:0007669"/>
    <property type="project" value="InterPro"/>
</dbReference>
<comment type="cofactor">
    <cofactor evidence="10">
        <name>FMN</name>
        <dbReference type="ChEBI" id="CHEBI:58210"/>
    </cofactor>
</comment>
<feature type="transmembrane region" description="Helical" evidence="10">
    <location>
        <begin position="224"/>
        <end position="243"/>
    </location>
</feature>
<evidence type="ECO:0000256" key="9">
    <source>
        <dbReference type="ARBA" id="ARBA00023136"/>
    </source>
</evidence>
<sequence>MEKLFTVASSPHAHQKQNVQSIMRDVVIALIPAFLVGTYLFGLKALWTTLLCVLSCVAFEAIWQKFTHQKVTITDLSAVVTGMLLAFNLPADIPIYVPIVGSFVAIILAKQMFGGIGQNFINPALAARAFLLAAYPTAMTNFQKPERFMGSAPVTNWDATSAASAVDTLSGATPLVAFKLGDSSYMPSLMDAFLGNIGGCLGEVCALALLLGGLYLIYRKVISWHIPVCYLGTLFIVTMLFSGHGLYESFTSLFLGGAMLGAFFMATDYTTTPMTHKGQILFAVMAGIIAGVIRIFGGYPEGVSYSILLMNLAVPLIDKFMKPVRFGGGKA</sequence>
<keyword evidence="2 10" id="KW-0597">Phosphoprotein</keyword>
<keyword evidence="3 10" id="KW-0285">Flavoprotein</keyword>
<dbReference type="AlphaFoldDB" id="A0A926IE97"/>
<evidence type="ECO:0000313" key="12">
    <source>
        <dbReference type="Proteomes" id="UP000655830"/>
    </source>
</evidence>
<dbReference type="GO" id="GO:0022900">
    <property type="term" value="P:electron transport chain"/>
    <property type="evidence" value="ECO:0007669"/>
    <property type="project" value="UniProtKB-UniRule"/>
</dbReference>
<feature type="transmembrane region" description="Helical" evidence="10">
    <location>
        <begin position="120"/>
        <end position="138"/>
    </location>
</feature>
<keyword evidence="12" id="KW-1185">Reference proteome</keyword>
<comment type="similarity">
    <text evidence="10">Belongs to the NqrB/RnfD family.</text>
</comment>
<dbReference type="EC" id="7.-.-.-" evidence="10"/>
<feature type="transmembrane region" description="Helical" evidence="10">
    <location>
        <begin position="21"/>
        <end position="40"/>
    </location>
</feature>
<evidence type="ECO:0000256" key="10">
    <source>
        <dbReference type="HAMAP-Rule" id="MF_00462"/>
    </source>
</evidence>
<dbReference type="NCBIfam" id="TIGR01946">
    <property type="entry name" value="rnfD"/>
    <property type="match status" value="1"/>
</dbReference>
<dbReference type="PANTHER" id="PTHR30578">
    <property type="entry name" value="ELECTRON TRANSPORT COMPLEX PROTEIN RNFD"/>
    <property type="match status" value="1"/>
</dbReference>
<evidence type="ECO:0000256" key="1">
    <source>
        <dbReference type="ARBA" id="ARBA00022448"/>
    </source>
</evidence>
<evidence type="ECO:0000256" key="6">
    <source>
        <dbReference type="ARBA" id="ARBA00022967"/>
    </source>
</evidence>
<dbReference type="EMBL" id="JACRSY010000009">
    <property type="protein sequence ID" value="MBC8579351.1"/>
    <property type="molecule type" value="Genomic_DNA"/>
</dbReference>
<reference evidence="11" key="1">
    <citation type="submission" date="2020-08" db="EMBL/GenBank/DDBJ databases">
        <title>Genome public.</title>
        <authorList>
            <person name="Liu C."/>
            <person name="Sun Q."/>
        </authorList>
    </citation>
    <scope>NUCLEOTIDE SEQUENCE</scope>
    <source>
        <strain evidence="11">NSJ-12</strain>
    </source>
</reference>
<protein>
    <recommendedName>
        <fullName evidence="10">Ion-translocating oxidoreductase complex subunit D</fullName>
        <ecNumber evidence="10">7.-.-.-</ecNumber>
    </recommendedName>
    <alternativeName>
        <fullName evidence="10">Rnf electron transport complex subunit D</fullName>
    </alternativeName>
</protein>
<evidence type="ECO:0000256" key="5">
    <source>
        <dbReference type="ARBA" id="ARBA00022692"/>
    </source>
</evidence>
<dbReference type="GO" id="GO:0005886">
    <property type="term" value="C:plasma membrane"/>
    <property type="evidence" value="ECO:0007669"/>
    <property type="project" value="UniProtKB-SubCell"/>
</dbReference>
<feature type="modified residue" description="FMN phosphoryl threonine" evidence="10">
    <location>
        <position position="173"/>
    </location>
</feature>
<feature type="transmembrane region" description="Helical" evidence="10">
    <location>
        <begin position="249"/>
        <end position="267"/>
    </location>
</feature>
<comment type="subunit">
    <text evidence="10">The complex is composed of six subunits: RnfA, RnfB, RnfC, RnfD, RnfE and RnfG.</text>
</comment>
<keyword evidence="5 10" id="KW-0812">Transmembrane</keyword>
<gene>
    <name evidence="10" type="primary">rnfD</name>
    <name evidence="11" type="ORF">H8718_07405</name>
</gene>
<evidence type="ECO:0000256" key="4">
    <source>
        <dbReference type="ARBA" id="ARBA00022643"/>
    </source>
</evidence>
<comment type="caution">
    <text evidence="11">The sequence shown here is derived from an EMBL/GenBank/DDBJ whole genome shotgun (WGS) entry which is preliminary data.</text>
</comment>
<keyword evidence="6 10" id="KW-1278">Translocase</keyword>
<feature type="transmembrane region" description="Helical" evidence="10">
    <location>
        <begin position="193"/>
        <end position="217"/>
    </location>
</feature>
<keyword evidence="4 10" id="KW-0288">FMN</keyword>
<evidence type="ECO:0000256" key="8">
    <source>
        <dbReference type="ARBA" id="ARBA00022989"/>
    </source>
</evidence>
<dbReference type="InterPro" id="IPR004338">
    <property type="entry name" value="NqrB/RnfD"/>
</dbReference>
<comment type="subcellular location">
    <subcellularLocation>
        <location evidence="10">Cell membrane</location>
        <topology evidence="10">Multi-pass membrane protein</topology>
    </subcellularLocation>
</comment>
<feature type="transmembrane region" description="Helical" evidence="10">
    <location>
        <begin position="279"/>
        <end position="297"/>
    </location>
</feature>
<dbReference type="InterPro" id="IPR011303">
    <property type="entry name" value="RnfD_bac"/>
</dbReference>
<keyword evidence="10" id="KW-1003">Cell membrane</keyword>
<evidence type="ECO:0000313" key="11">
    <source>
        <dbReference type="EMBL" id="MBC8579351.1"/>
    </source>
</evidence>
<keyword evidence="8 10" id="KW-1133">Transmembrane helix</keyword>
<keyword evidence="7 10" id="KW-0249">Electron transport</keyword>
<evidence type="ECO:0000256" key="7">
    <source>
        <dbReference type="ARBA" id="ARBA00022982"/>
    </source>
</evidence>
<proteinExistence type="inferred from homology"/>
<evidence type="ECO:0000256" key="2">
    <source>
        <dbReference type="ARBA" id="ARBA00022553"/>
    </source>
</evidence>
<name>A0A926IE97_9FIRM</name>
<dbReference type="Proteomes" id="UP000655830">
    <property type="component" value="Unassembled WGS sequence"/>
</dbReference>
<dbReference type="HAMAP" id="MF_00462">
    <property type="entry name" value="RsxD_RnfD"/>
    <property type="match status" value="1"/>
</dbReference>
<accession>A0A926IE97</accession>
<dbReference type="PANTHER" id="PTHR30578:SF0">
    <property type="entry name" value="ION-TRANSLOCATING OXIDOREDUCTASE COMPLEX SUBUNIT D"/>
    <property type="match status" value="1"/>
</dbReference>
<keyword evidence="9 10" id="KW-0472">Membrane</keyword>
<comment type="function">
    <text evidence="10">Part of a membrane-bound complex that couples electron transfer with translocation of ions across the membrane.</text>
</comment>